<keyword evidence="2" id="KW-1185">Reference proteome</keyword>
<protein>
    <submittedName>
        <fullName evidence="1">Uncharacterized protein</fullName>
    </submittedName>
</protein>
<name>A0AAW2YP86_9EUKA</name>
<organism evidence="1 2">
    <name type="scientific">Acrasis kona</name>
    <dbReference type="NCBI Taxonomy" id="1008807"/>
    <lineage>
        <taxon>Eukaryota</taxon>
        <taxon>Discoba</taxon>
        <taxon>Heterolobosea</taxon>
        <taxon>Tetramitia</taxon>
        <taxon>Eutetramitia</taxon>
        <taxon>Acrasidae</taxon>
        <taxon>Acrasis</taxon>
    </lineage>
</organism>
<feature type="non-terminal residue" evidence="1">
    <location>
        <position position="331"/>
    </location>
</feature>
<dbReference type="EMBL" id="JAOPGA020000467">
    <property type="protein sequence ID" value="KAL0478763.1"/>
    <property type="molecule type" value="Genomic_DNA"/>
</dbReference>
<proteinExistence type="predicted"/>
<dbReference type="InterPro" id="IPR036322">
    <property type="entry name" value="WD40_repeat_dom_sf"/>
</dbReference>
<accession>A0AAW2YP86</accession>
<comment type="caution">
    <text evidence="1">The sequence shown here is derived from an EMBL/GenBank/DDBJ whole genome shotgun (WGS) entry which is preliminary data.</text>
</comment>
<dbReference type="SUPFAM" id="SSF50978">
    <property type="entry name" value="WD40 repeat-like"/>
    <property type="match status" value="1"/>
</dbReference>
<dbReference type="AlphaFoldDB" id="A0AAW2YP86"/>
<dbReference type="Proteomes" id="UP001431209">
    <property type="component" value="Unassembled WGS sequence"/>
</dbReference>
<sequence length="331" mass="37445">MHSLMSIDHMMKSKANNNLLKFVCVSMFYPEEGVDAAAIQCAAVSDCEKYLLACCDDGRIRVWLVPQQGENLNVPQALQAKQKYSNATSQALRSANHGFKAQKVSPAVVYDLKVKSRVTQIIWKQDYLLLVFELFLIVVKLSHQPGGLEITQLCKYTIQTTCNSISIKDDASYMITSLSNVGVIFLNGERTVSTPYKTTTMFHDAHLGHNWFFSPHKFYVVSDNGVAISSHSITEYMFKQTPLYHARVVVASCYDQNHKLVYKVLDMNDGGRCTYVRKDSDVLYGDADPFPNKADKIKDVQKHLIIVNNTIVYTVYIRNNGELVSIVKRDY</sequence>
<reference evidence="1 2" key="1">
    <citation type="submission" date="2024-03" db="EMBL/GenBank/DDBJ databases">
        <title>The Acrasis kona genome and developmental transcriptomes reveal deep origins of eukaryotic multicellular pathways.</title>
        <authorList>
            <person name="Sheikh S."/>
            <person name="Fu C.-J."/>
            <person name="Brown M.W."/>
            <person name="Baldauf S.L."/>
        </authorList>
    </citation>
    <scope>NUCLEOTIDE SEQUENCE [LARGE SCALE GENOMIC DNA]</scope>
    <source>
        <strain evidence="1 2">ATCC MYA-3509</strain>
    </source>
</reference>
<evidence type="ECO:0000313" key="1">
    <source>
        <dbReference type="EMBL" id="KAL0478763.1"/>
    </source>
</evidence>
<dbReference type="InterPro" id="IPR015943">
    <property type="entry name" value="WD40/YVTN_repeat-like_dom_sf"/>
</dbReference>
<gene>
    <name evidence="1" type="ORF">AKO1_008376</name>
</gene>
<evidence type="ECO:0000313" key="2">
    <source>
        <dbReference type="Proteomes" id="UP001431209"/>
    </source>
</evidence>
<dbReference type="Gene3D" id="2.130.10.10">
    <property type="entry name" value="YVTN repeat-like/Quinoprotein amine dehydrogenase"/>
    <property type="match status" value="1"/>
</dbReference>